<reference evidence="1" key="1">
    <citation type="submission" date="2023-07" db="EMBL/GenBank/DDBJ databases">
        <authorList>
            <consortium name="CYATHOMIX"/>
        </authorList>
    </citation>
    <scope>NUCLEOTIDE SEQUENCE</scope>
    <source>
        <strain evidence="1">N/A</strain>
    </source>
</reference>
<proteinExistence type="predicted"/>
<accession>A0AA36GJE8</accession>
<sequence length="275" mass="30439">METRKVDEEFDYDDTTETTLSLYSLAPTASFVDVEESEYESSVMDEPDYNLKYWDAMENIGAINVKESSESSGDESLNYPRMSELEETHSTAPYLESKLQKAEEDLKTALSHIDADTALSEISIYSEYTPPPSETNVEIEYDIIAGASPMSTAVGGSVSWYSMPNSETEVEVPTSLYVGGTRVMDSIECMHKLSEAKLQPVVDFGSCVNYLGSGDLGELKTPSEIEEEQFEYSYYSEGPSETNVTMEGVEVFGDDNEADYKATARIQDPETLPVG</sequence>
<evidence type="ECO:0000313" key="1">
    <source>
        <dbReference type="EMBL" id="CAJ0592026.1"/>
    </source>
</evidence>
<dbReference type="EMBL" id="CATQJL010000001">
    <property type="protein sequence ID" value="CAJ0592026.1"/>
    <property type="molecule type" value="Genomic_DNA"/>
</dbReference>
<organism evidence="1 2">
    <name type="scientific">Cylicocyclus nassatus</name>
    <name type="common">Nematode worm</name>
    <dbReference type="NCBI Taxonomy" id="53992"/>
    <lineage>
        <taxon>Eukaryota</taxon>
        <taxon>Metazoa</taxon>
        <taxon>Ecdysozoa</taxon>
        <taxon>Nematoda</taxon>
        <taxon>Chromadorea</taxon>
        <taxon>Rhabditida</taxon>
        <taxon>Rhabditina</taxon>
        <taxon>Rhabditomorpha</taxon>
        <taxon>Strongyloidea</taxon>
        <taxon>Strongylidae</taxon>
        <taxon>Cylicocyclus</taxon>
    </lineage>
</organism>
<evidence type="ECO:0000313" key="2">
    <source>
        <dbReference type="Proteomes" id="UP001176961"/>
    </source>
</evidence>
<comment type="caution">
    <text evidence="1">The sequence shown here is derived from an EMBL/GenBank/DDBJ whole genome shotgun (WGS) entry which is preliminary data.</text>
</comment>
<gene>
    <name evidence="1" type="ORF">CYNAS_LOCUS4009</name>
</gene>
<name>A0AA36GJE8_CYLNA</name>
<keyword evidence="2" id="KW-1185">Reference proteome</keyword>
<dbReference type="AlphaFoldDB" id="A0AA36GJE8"/>
<dbReference type="Proteomes" id="UP001176961">
    <property type="component" value="Unassembled WGS sequence"/>
</dbReference>
<protein>
    <submittedName>
        <fullName evidence="1">Uncharacterized protein</fullName>
    </submittedName>
</protein>